<dbReference type="RefSeq" id="WP_048094355.1">
    <property type="nucleotide sequence ID" value="NZ_CP011267.1"/>
</dbReference>
<gene>
    <name evidence="2" type="ORF">GAH_00280</name>
</gene>
<keyword evidence="3" id="KW-1185">Reference proteome</keyword>
<name>A0A0F7DC78_9EURY</name>
<dbReference type="GeneID" id="24802866"/>
<sequence length="131" mass="15767">MNESEILETLREQFGVESINFRLKVMGKNRIYAYRDCSLDVEEYHSGVYFGRIERDGIRLSIEGCYLLADQLRRNVVEVSYEEMERWLRGEDLEREERGYVVLRWKNYYLGCGKGNGKRIRNFVPKDRRLR</sequence>
<protein>
    <recommendedName>
        <fullName evidence="1">rRNA small subunit methyltransferase F RNA-binding PUA-like domain-containing protein</fullName>
    </recommendedName>
</protein>
<accession>A0A0F7DC78</accession>
<dbReference type="InParanoid" id="A0A0F7DC78"/>
<dbReference type="AlphaFoldDB" id="A0A0F7DC78"/>
<evidence type="ECO:0000313" key="2">
    <source>
        <dbReference type="EMBL" id="AKG92366.1"/>
    </source>
</evidence>
<proteinExistence type="predicted"/>
<dbReference type="Pfam" id="PF13636">
    <property type="entry name" value="Methyltranf_PUA"/>
    <property type="match status" value="1"/>
</dbReference>
<reference evidence="2 3" key="1">
    <citation type="submission" date="2015-04" db="EMBL/GenBank/DDBJ databases">
        <title>The complete genome sequence of the hyperthermophilic, obligate iron-reducing archaeon Geoglobus ahangari strain 234T.</title>
        <authorList>
            <person name="Manzella M.P."/>
            <person name="Holmes D.E."/>
            <person name="Rocheleau J.M."/>
            <person name="Chung A."/>
            <person name="Reguera G."/>
            <person name="Kashefi K."/>
        </authorList>
    </citation>
    <scope>NUCLEOTIDE SEQUENCE [LARGE SCALE GENOMIC DNA]</scope>
    <source>
        <strain evidence="2 3">234</strain>
    </source>
</reference>
<dbReference type="EMBL" id="CP011267">
    <property type="protein sequence ID" value="AKG92366.1"/>
    <property type="molecule type" value="Genomic_DNA"/>
</dbReference>
<dbReference type="Proteomes" id="UP000034723">
    <property type="component" value="Chromosome"/>
</dbReference>
<feature type="domain" description="rRNA small subunit methyltransferase F RNA-binding PUA-like" evidence="1">
    <location>
        <begin position="85"/>
        <end position="130"/>
    </location>
</feature>
<dbReference type="KEGG" id="gah:GAH_00280"/>
<dbReference type="OrthoDB" id="50259at2157"/>
<organism evidence="2 3">
    <name type="scientific">Geoglobus ahangari</name>
    <dbReference type="NCBI Taxonomy" id="113653"/>
    <lineage>
        <taxon>Archaea</taxon>
        <taxon>Methanobacteriati</taxon>
        <taxon>Methanobacteriota</taxon>
        <taxon>Archaeoglobi</taxon>
        <taxon>Archaeoglobales</taxon>
        <taxon>Archaeoglobaceae</taxon>
        <taxon>Geoglobus</taxon>
    </lineage>
</organism>
<dbReference type="HOGENOM" id="CLU_145193_0_0_2"/>
<dbReference type="Gene3D" id="2.30.130.60">
    <property type="match status" value="1"/>
</dbReference>
<evidence type="ECO:0000259" key="1">
    <source>
        <dbReference type="Pfam" id="PF13636"/>
    </source>
</evidence>
<dbReference type="STRING" id="113653.GAH_00280"/>
<dbReference type="InterPro" id="IPR027391">
    <property type="entry name" value="Nol1_Nop2_Fmu_2"/>
</dbReference>
<evidence type="ECO:0000313" key="3">
    <source>
        <dbReference type="Proteomes" id="UP000034723"/>
    </source>
</evidence>